<evidence type="ECO:0000313" key="3">
    <source>
        <dbReference type="Proteomes" id="UP000017837"/>
    </source>
</evidence>
<dbReference type="PANTHER" id="PTHR11803">
    <property type="entry name" value="2-IMINOBUTANOATE/2-IMINOPROPANOATE DEAMINASE RIDA"/>
    <property type="match status" value="1"/>
</dbReference>
<gene>
    <name evidence="2" type="ORF">ABENE_09910</name>
</gene>
<dbReference type="GO" id="GO:0019239">
    <property type="term" value="F:deaminase activity"/>
    <property type="evidence" value="ECO:0007669"/>
    <property type="project" value="TreeGrafter"/>
</dbReference>
<name>V4PTK2_9CAUL</name>
<reference evidence="2 3" key="1">
    <citation type="journal article" date="2014" name="Nature">
        <title>Sequential evolution of bacterial morphology by co-option of a developmental regulator.</title>
        <authorList>
            <person name="Jiang C."/>
            <person name="Brown P.J."/>
            <person name="Ducret A."/>
            <person name="Brun Y.V."/>
        </authorList>
    </citation>
    <scope>NUCLEOTIDE SEQUENCE [LARGE SCALE GENOMIC DNA]</scope>
    <source>
        <strain evidence="2 3">DSM 16100</strain>
    </source>
</reference>
<dbReference type="SUPFAM" id="SSF55298">
    <property type="entry name" value="YjgF-like"/>
    <property type="match status" value="1"/>
</dbReference>
<dbReference type="Pfam" id="PF01042">
    <property type="entry name" value="Ribonuc_L-PSP"/>
    <property type="match status" value="1"/>
</dbReference>
<dbReference type="CDD" id="cd00448">
    <property type="entry name" value="YjgF_YER057c_UK114_family"/>
    <property type="match status" value="1"/>
</dbReference>
<dbReference type="EMBL" id="AWGB01000016">
    <property type="protein sequence ID" value="ESQ91641.1"/>
    <property type="molecule type" value="Genomic_DNA"/>
</dbReference>
<organism evidence="2 3">
    <name type="scientific">Asticcacaulis benevestitus DSM 16100 = ATCC BAA-896</name>
    <dbReference type="NCBI Taxonomy" id="1121022"/>
    <lineage>
        <taxon>Bacteria</taxon>
        <taxon>Pseudomonadati</taxon>
        <taxon>Pseudomonadota</taxon>
        <taxon>Alphaproteobacteria</taxon>
        <taxon>Caulobacterales</taxon>
        <taxon>Caulobacteraceae</taxon>
        <taxon>Asticcacaulis</taxon>
    </lineage>
</organism>
<dbReference type="PANTHER" id="PTHR11803:SF58">
    <property type="entry name" value="PROTEIN HMF1-RELATED"/>
    <property type="match status" value="1"/>
</dbReference>
<evidence type="ECO:0000256" key="1">
    <source>
        <dbReference type="ARBA" id="ARBA00010552"/>
    </source>
</evidence>
<dbReference type="OrthoDB" id="9808943at2"/>
<dbReference type="Gene3D" id="3.30.1330.40">
    <property type="entry name" value="RutC-like"/>
    <property type="match status" value="1"/>
</dbReference>
<sequence>MTPPTYHPYPFDAAFSEAVILDGLIYLSGHIGDDDDGHLAQGFDAEVHQMMTNVTASLARFDRPLSALVSVKVILTDMNMRERFDTLFATYFDGSPLPACTTFGAAALALEATVEIECIAKL</sequence>
<dbReference type="GO" id="GO:0005829">
    <property type="term" value="C:cytosol"/>
    <property type="evidence" value="ECO:0007669"/>
    <property type="project" value="TreeGrafter"/>
</dbReference>
<dbReference type="AlphaFoldDB" id="V4PTK2"/>
<proteinExistence type="inferred from homology"/>
<comment type="caution">
    <text evidence="2">The sequence shown here is derived from an EMBL/GenBank/DDBJ whole genome shotgun (WGS) entry which is preliminary data.</text>
</comment>
<dbReference type="STRING" id="1121022.GCA_000376105_01057"/>
<dbReference type="InterPro" id="IPR006175">
    <property type="entry name" value="YjgF/YER057c/UK114"/>
</dbReference>
<dbReference type="InterPro" id="IPR035959">
    <property type="entry name" value="RutC-like_sf"/>
</dbReference>
<evidence type="ECO:0000313" key="2">
    <source>
        <dbReference type="EMBL" id="ESQ91641.1"/>
    </source>
</evidence>
<comment type="similarity">
    <text evidence="1">Belongs to the RutC family.</text>
</comment>
<dbReference type="eggNOG" id="COG0251">
    <property type="taxonomic scope" value="Bacteria"/>
</dbReference>
<accession>V4PTK2</accession>
<protein>
    <submittedName>
        <fullName evidence="2">Uncharacterized protein</fullName>
    </submittedName>
</protein>
<keyword evidence="3" id="KW-1185">Reference proteome</keyword>
<dbReference type="PATRIC" id="fig|1121022.4.peg.2003"/>
<dbReference type="Proteomes" id="UP000017837">
    <property type="component" value="Unassembled WGS sequence"/>
</dbReference>
<dbReference type="RefSeq" id="WP_018080724.1">
    <property type="nucleotide sequence ID" value="NZ_AQWM01000002.1"/>
</dbReference>